<organism evidence="2 3">
    <name type="scientific">Thermochromatium tepidum ATCC 43061</name>
    <dbReference type="NCBI Taxonomy" id="316276"/>
    <lineage>
        <taxon>Bacteria</taxon>
        <taxon>Pseudomonadati</taxon>
        <taxon>Pseudomonadota</taxon>
        <taxon>Gammaproteobacteria</taxon>
        <taxon>Chromatiales</taxon>
        <taxon>Chromatiaceae</taxon>
        <taxon>Thermochromatium</taxon>
    </lineage>
</organism>
<dbReference type="Proteomes" id="UP000426424">
    <property type="component" value="Chromosome"/>
</dbReference>
<dbReference type="InterPro" id="IPR010985">
    <property type="entry name" value="Ribbon_hlx_hlx"/>
</dbReference>
<evidence type="ECO:0000313" key="2">
    <source>
        <dbReference type="EMBL" id="QGU33535.1"/>
    </source>
</evidence>
<dbReference type="EMBL" id="CP039268">
    <property type="protein sequence ID" value="QGU33535.1"/>
    <property type="molecule type" value="Genomic_DNA"/>
</dbReference>
<name>A0A6I6E3L2_THETI</name>
<reference evidence="2 3" key="1">
    <citation type="submission" date="2019-12" db="EMBL/GenBank/DDBJ databases">
        <title>The complete genome of the thermophilic, anoxygenic phototrophic gammaproteobacterium Thermochromatium tepidum.</title>
        <authorList>
            <person name="Sattley W.M."/>
            <person name="Swingley W.D."/>
            <person name="Burchell B.M."/>
            <person name="Gurbani S.A."/>
            <person name="Kujawa C.M."/>
            <person name="Nuccio D.A."/>
            <person name="Schladweiler J."/>
            <person name="Shaffer K.N."/>
            <person name="Stokes L.M."/>
            <person name="Touchman J.W."/>
            <person name="Blankenship R.E."/>
            <person name="Madigan M.T."/>
        </authorList>
    </citation>
    <scope>NUCLEOTIDE SEQUENCE [LARGE SCALE GENOMIC DNA]</scope>
    <source>
        <strain evidence="2 3">ATCC 43061</strain>
    </source>
</reference>
<keyword evidence="2" id="KW-0238">DNA-binding</keyword>
<dbReference type="InterPro" id="IPR053853">
    <property type="entry name" value="FitA-like_RHH"/>
</dbReference>
<evidence type="ECO:0000259" key="1">
    <source>
        <dbReference type="Pfam" id="PF22513"/>
    </source>
</evidence>
<proteinExistence type="predicted"/>
<keyword evidence="3" id="KW-1185">Reference proteome</keyword>
<sequence length="82" mass="8987">MATLTIRQLDDDLKAALRVQAARHGRSMEAEVRAILRQALAQPQPATGLGQRLVGRFASAAAEIDIPPRSLPRTALDWTETR</sequence>
<dbReference type="SUPFAM" id="SSF47598">
    <property type="entry name" value="Ribbon-helix-helix"/>
    <property type="match status" value="1"/>
</dbReference>
<dbReference type="Pfam" id="PF22513">
    <property type="entry name" value="FitA-like_RHH"/>
    <property type="match status" value="1"/>
</dbReference>
<dbReference type="Gene3D" id="1.10.1220.10">
    <property type="entry name" value="Met repressor-like"/>
    <property type="match status" value="1"/>
</dbReference>
<accession>A0A6I6E3L2</accession>
<evidence type="ECO:0000313" key="3">
    <source>
        <dbReference type="Proteomes" id="UP000426424"/>
    </source>
</evidence>
<dbReference type="InterPro" id="IPR013321">
    <property type="entry name" value="Arc_rbn_hlx_hlx"/>
</dbReference>
<dbReference type="OrthoDB" id="2389872at2"/>
<gene>
    <name evidence="2" type="ORF">E6P07_11435</name>
</gene>
<dbReference type="GO" id="GO:0006355">
    <property type="term" value="P:regulation of DNA-templated transcription"/>
    <property type="evidence" value="ECO:0007669"/>
    <property type="project" value="InterPro"/>
</dbReference>
<dbReference type="GO" id="GO:0003677">
    <property type="term" value="F:DNA binding"/>
    <property type="evidence" value="ECO:0007669"/>
    <property type="project" value="UniProtKB-KW"/>
</dbReference>
<dbReference type="AlphaFoldDB" id="A0A6I6E3L2"/>
<dbReference type="RefSeq" id="WP_153975727.1">
    <property type="nucleotide sequence ID" value="NZ_CP039268.1"/>
</dbReference>
<feature type="domain" description="Antitoxin FitA-like ribbon-helix-helix" evidence="1">
    <location>
        <begin position="2"/>
        <end position="40"/>
    </location>
</feature>
<dbReference type="KEGG" id="ttp:E6P07_11435"/>
<protein>
    <submittedName>
        <fullName evidence="2">Arc family DNA-binding protein</fullName>
    </submittedName>
</protein>